<dbReference type="HOGENOM" id="CLU_3354891_0_0_9"/>
<dbReference type="Proteomes" id="UP000008955">
    <property type="component" value="Chromosome"/>
</dbReference>
<reference evidence="1 2" key="2">
    <citation type="submission" date="2010-03" db="EMBL/GenBank/DDBJ databases">
        <authorList>
            <person name="Pajon A."/>
        </authorList>
    </citation>
    <scope>NUCLEOTIDE SEQUENCE [LARGE SCALE GENOMIC DNA]</scope>
    <source>
        <strain evidence="1 2">A2-162</strain>
    </source>
</reference>
<evidence type="ECO:0000313" key="2">
    <source>
        <dbReference type="Proteomes" id="UP000008955"/>
    </source>
</evidence>
<evidence type="ECO:0000313" key="1">
    <source>
        <dbReference type="EMBL" id="CBL24265.1"/>
    </source>
</evidence>
<dbReference type="EMBL" id="FP929054">
    <property type="protein sequence ID" value="CBL24265.1"/>
    <property type="molecule type" value="Genomic_DNA"/>
</dbReference>
<organism evidence="1 2">
    <name type="scientific">Blautia obeum A2-162</name>
    <dbReference type="NCBI Taxonomy" id="657314"/>
    <lineage>
        <taxon>Bacteria</taxon>
        <taxon>Bacillati</taxon>
        <taxon>Bacillota</taxon>
        <taxon>Clostridia</taxon>
        <taxon>Lachnospirales</taxon>
        <taxon>Lachnospiraceae</taxon>
        <taxon>Blautia</taxon>
    </lineage>
</organism>
<protein>
    <submittedName>
        <fullName evidence="1">Uncharacterized protein</fullName>
    </submittedName>
</protein>
<accession>D4LU07</accession>
<dbReference type="AlphaFoldDB" id="D4LU07"/>
<dbReference type="KEGG" id="rob:CK5_30320"/>
<gene>
    <name evidence="1" type="ORF">CK5_30320</name>
</gene>
<keyword evidence="2" id="KW-1185">Reference proteome</keyword>
<reference evidence="1 2" key="1">
    <citation type="submission" date="2010-03" db="EMBL/GenBank/DDBJ databases">
        <title>The genome sequence of Ruminococcus obeum A2-162.</title>
        <authorList>
            <consortium name="metaHIT consortium -- http://www.metahit.eu/"/>
            <person name="Pajon A."/>
            <person name="Turner K."/>
            <person name="Parkhill J."/>
            <person name="Duncan S."/>
            <person name="Flint H."/>
        </authorList>
    </citation>
    <scope>NUCLEOTIDE SEQUENCE [LARGE SCALE GENOMIC DNA]</scope>
    <source>
        <strain evidence="1 2">A2-162</strain>
    </source>
</reference>
<proteinExistence type="predicted"/>
<name>D4LU07_9FIRM</name>
<sequence length="36" mass="4083">MSPQESFKNILKKLDKRCKITFAGTLGIGFLHISLF</sequence>